<feature type="transmembrane region" description="Helical" evidence="4">
    <location>
        <begin position="20"/>
        <end position="40"/>
    </location>
</feature>
<evidence type="ECO:0000313" key="6">
    <source>
        <dbReference type="Proteomes" id="UP000026961"/>
    </source>
</evidence>
<dbReference type="eggNOG" id="KOG3126">
    <property type="taxonomic scope" value="Eukaryota"/>
</dbReference>
<dbReference type="GO" id="GO:0005741">
    <property type="term" value="C:mitochondrial outer membrane"/>
    <property type="evidence" value="ECO:0007669"/>
    <property type="project" value="UniProtKB-SubCell"/>
</dbReference>
<evidence type="ECO:0000256" key="1">
    <source>
        <dbReference type="ARBA" id="ARBA00009624"/>
    </source>
</evidence>
<accession>A0A0D9Z1T6</accession>
<evidence type="ECO:0000256" key="4">
    <source>
        <dbReference type="SAM" id="Phobius"/>
    </source>
</evidence>
<dbReference type="GO" id="GO:0008308">
    <property type="term" value="F:voltage-gated monoatomic anion channel activity"/>
    <property type="evidence" value="ECO:0007669"/>
    <property type="project" value="InterPro"/>
</dbReference>
<proteinExistence type="inferred from homology"/>
<dbReference type="InterPro" id="IPR001925">
    <property type="entry name" value="Porin_Euk"/>
</dbReference>
<protein>
    <recommendedName>
        <fullName evidence="7">Mitochondrial outer membrane protein porin 6</fullName>
    </recommendedName>
</protein>
<dbReference type="PANTHER" id="PTHR11743">
    <property type="entry name" value="VOLTAGE-DEPENDENT ANION-SELECTIVE CHANNEL"/>
    <property type="match status" value="1"/>
</dbReference>
<dbReference type="Gene3D" id="2.40.160.10">
    <property type="entry name" value="Porin"/>
    <property type="match status" value="1"/>
</dbReference>
<dbReference type="PANTHER" id="PTHR11743:SF27">
    <property type="entry name" value="MITOCHONDRIAL OUTER MEMBRANE PROTEIN PORIN 4"/>
    <property type="match status" value="1"/>
</dbReference>
<dbReference type="Gramene" id="OGLUM03G02890.3">
    <property type="protein sequence ID" value="OGLUM03G02890.3"/>
    <property type="gene ID" value="OGLUM03G02890"/>
</dbReference>
<dbReference type="CDD" id="cd07306">
    <property type="entry name" value="Porin3_VDAC"/>
    <property type="match status" value="1"/>
</dbReference>
<keyword evidence="6" id="KW-1185">Reference proteome</keyword>
<keyword evidence="4" id="KW-0472">Membrane</keyword>
<dbReference type="GO" id="GO:0046930">
    <property type="term" value="C:pore complex"/>
    <property type="evidence" value="ECO:0007669"/>
    <property type="project" value="UniProtKB-KW"/>
</dbReference>
<dbReference type="HOGENOM" id="CLU_759483_0_0_1"/>
<comment type="function">
    <text evidence="2">Forms a channel through the mitochondrial outer membrane that allows diffusion of small hydrophilic molecules. The channel adopts an open conformation at low or zero membrane potential and a closed conformation at potentials above 30-40 mV. The open state has a weak anion selectivity whereas the closed state is cation-selective.</text>
</comment>
<reference evidence="5" key="1">
    <citation type="submission" date="2015-04" db="UniProtKB">
        <authorList>
            <consortium name="EnsemblPlants"/>
        </authorList>
    </citation>
    <scope>IDENTIFICATION</scope>
</reference>
<keyword evidence="4" id="KW-1133">Transmembrane helix</keyword>
<comment type="similarity">
    <text evidence="1">Belongs to the eukaryotic mitochondrial porin (TC 1.B.8.1) family.</text>
</comment>
<evidence type="ECO:0000256" key="3">
    <source>
        <dbReference type="SAM" id="MobiDB-lite"/>
    </source>
</evidence>
<evidence type="ECO:0008006" key="7">
    <source>
        <dbReference type="Google" id="ProtNLM"/>
    </source>
</evidence>
<reference evidence="5" key="2">
    <citation type="submission" date="2018-05" db="EMBL/GenBank/DDBJ databases">
        <title>OgluRS3 (Oryza glumaepatula Reference Sequence Version 3).</title>
        <authorList>
            <person name="Zhang J."/>
            <person name="Kudrna D."/>
            <person name="Lee S."/>
            <person name="Talag J."/>
            <person name="Welchert J."/>
            <person name="Wing R.A."/>
        </authorList>
    </citation>
    <scope>NUCLEOTIDE SEQUENCE [LARGE SCALE GENOMIC DNA]</scope>
</reference>
<dbReference type="Proteomes" id="UP000026961">
    <property type="component" value="Chromosome 3"/>
</dbReference>
<dbReference type="AlphaFoldDB" id="A0A0D9Z1T6"/>
<dbReference type="InterPro" id="IPR027246">
    <property type="entry name" value="Porin_Euk/Tom40"/>
</dbReference>
<feature type="region of interest" description="Disordered" evidence="3">
    <location>
        <begin position="90"/>
        <end position="129"/>
    </location>
</feature>
<keyword evidence="4" id="KW-0812">Transmembrane</keyword>
<name>A0A0D9Z1T6_9ORYZ</name>
<sequence>MLTGVPNFFSIFYYFCNNECLIIISLQFHVVILFFSWAVLDSDCGQIPGCTRSPYRQTAHVNWPLTSLRSPLSLGFHSRLLVSSRVRPPPCADQRSRSGAGVLLLPPASSPVRGRITSLGKDEQRPSSGLTATGVKIDELFIGDIQTQHKSGKTTVDVKIDSESRVSTTVTVDEALTGLKTSFSFRVPDQKSGKLDLQYLHDHFALNSTIGLTSTPLIELAATIGTNELSAGAEVGFDSTSASVTKYNSGICYNKHDFSAAVLLADKGETLKASYIHTFNETNGATVAAEVTHKLKTKENYFTIGSSHAIDSSTLLKTRFSNGGKVGVLCQHEWRPKSTVSISAEYDPKVVSSPSRFGVAIALKP</sequence>
<dbReference type="GO" id="GO:0015288">
    <property type="term" value="F:porin activity"/>
    <property type="evidence" value="ECO:0007669"/>
    <property type="project" value="UniProtKB-KW"/>
</dbReference>
<dbReference type="EnsemblPlants" id="OGLUM03G02890.3">
    <property type="protein sequence ID" value="OGLUM03G02890.3"/>
    <property type="gene ID" value="OGLUM03G02890"/>
</dbReference>
<dbReference type="Pfam" id="PF01459">
    <property type="entry name" value="Porin_3"/>
    <property type="match status" value="1"/>
</dbReference>
<dbReference type="STRING" id="40148.A0A0D9Z1T6"/>
<evidence type="ECO:0000256" key="2">
    <source>
        <dbReference type="ARBA" id="ARBA00024851"/>
    </source>
</evidence>
<organism evidence="5">
    <name type="scientific">Oryza glumipatula</name>
    <dbReference type="NCBI Taxonomy" id="40148"/>
    <lineage>
        <taxon>Eukaryota</taxon>
        <taxon>Viridiplantae</taxon>
        <taxon>Streptophyta</taxon>
        <taxon>Embryophyta</taxon>
        <taxon>Tracheophyta</taxon>
        <taxon>Spermatophyta</taxon>
        <taxon>Magnoliopsida</taxon>
        <taxon>Liliopsida</taxon>
        <taxon>Poales</taxon>
        <taxon>Poaceae</taxon>
        <taxon>BOP clade</taxon>
        <taxon>Oryzoideae</taxon>
        <taxon>Oryzeae</taxon>
        <taxon>Oryzinae</taxon>
        <taxon>Oryza</taxon>
    </lineage>
</organism>
<evidence type="ECO:0000313" key="5">
    <source>
        <dbReference type="EnsemblPlants" id="OGLUM03G02890.3"/>
    </source>
</evidence>
<dbReference type="InterPro" id="IPR023614">
    <property type="entry name" value="Porin_dom_sf"/>
</dbReference>